<accession>A0A6L3MIL3</accession>
<dbReference type="AlphaFoldDB" id="A0A6L3MIL3"/>
<reference evidence="1 2" key="1">
    <citation type="submission" date="2019-09" db="EMBL/GenBank/DDBJ databases">
        <title>Draft genome sequences of 48 bacterial type strains from the CCUG.</title>
        <authorList>
            <person name="Tunovic T."/>
            <person name="Pineiro-Iglesias B."/>
            <person name="Unosson C."/>
            <person name="Inganas E."/>
            <person name="Ohlen M."/>
            <person name="Cardew S."/>
            <person name="Jensie-Markopoulos S."/>
            <person name="Salva-Serra F."/>
            <person name="Jaen-Luchoro D."/>
            <person name="Karlsson R."/>
            <person name="Svensson-Stadler L."/>
            <person name="Chun J."/>
            <person name="Moore E."/>
        </authorList>
    </citation>
    <scope>NUCLEOTIDE SEQUENCE [LARGE SCALE GENOMIC DNA]</scope>
    <source>
        <strain evidence="1 2">CCUG 65686</strain>
    </source>
</reference>
<comment type="caution">
    <text evidence="1">The sequence shown here is derived from an EMBL/GenBank/DDBJ whole genome shotgun (WGS) entry which is preliminary data.</text>
</comment>
<keyword evidence="1" id="KW-0808">Transferase</keyword>
<gene>
    <name evidence="1" type="ORF">F7R25_38230</name>
</gene>
<sequence length="56" mass="6487">MSLAQMIQDAWNEQAKWLIVFRPLSWIYRGGFLLNKKLYKIGAKSSYTAPIPVMVI</sequence>
<dbReference type="Proteomes" id="UP000473470">
    <property type="component" value="Unassembled WGS sequence"/>
</dbReference>
<dbReference type="GO" id="GO:0016301">
    <property type="term" value="F:kinase activity"/>
    <property type="evidence" value="ECO:0007669"/>
    <property type="project" value="UniProtKB-KW"/>
</dbReference>
<keyword evidence="1" id="KW-0418">Kinase</keyword>
<evidence type="ECO:0000313" key="2">
    <source>
        <dbReference type="Proteomes" id="UP000473470"/>
    </source>
</evidence>
<proteinExistence type="predicted"/>
<name>A0A6L3MIL3_9BURK</name>
<feature type="non-terminal residue" evidence="1">
    <location>
        <position position="56"/>
    </location>
</feature>
<protein>
    <submittedName>
        <fullName evidence="1">Tetraacyldisaccharide 4'-kinase</fullName>
    </submittedName>
</protein>
<dbReference type="EMBL" id="VZOK01000377">
    <property type="protein sequence ID" value="KAB0625285.1"/>
    <property type="molecule type" value="Genomic_DNA"/>
</dbReference>
<evidence type="ECO:0000313" key="1">
    <source>
        <dbReference type="EMBL" id="KAB0625285.1"/>
    </source>
</evidence>
<organism evidence="1 2">
    <name type="scientific">Burkholderia stagnalis</name>
    <dbReference type="NCBI Taxonomy" id="1503054"/>
    <lineage>
        <taxon>Bacteria</taxon>
        <taxon>Pseudomonadati</taxon>
        <taxon>Pseudomonadota</taxon>
        <taxon>Betaproteobacteria</taxon>
        <taxon>Burkholderiales</taxon>
        <taxon>Burkholderiaceae</taxon>
        <taxon>Burkholderia</taxon>
        <taxon>Burkholderia cepacia complex</taxon>
    </lineage>
</organism>